<feature type="compositionally biased region" description="Basic and acidic residues" evidence="1">
    <location>
        <begin position="23"/>
        <end position="34"/>
    </location>
</feature>
<reference evidence="2" key="1">
    <citation type="submission" date="2014-09" db="EMBL/GenBank/DDBJ databases">
        <authorList>
            <person name="Magalhaes I.L.F."/>
            <person name="Oliveira U."/>
            <person name="Santos F.R."/>
            <person name="Vidigal T.H.D.A."/>
            <person name="Brescovit A.D."/>
            <person name="Santos A.J."/>
        </authorList>
    </citation>
    <scope>NUCLEOTIDE SEQUENCE</scope>
    <source>
        <tissue evidence="2">Shoot tissue taken approximately 20 cm above the soil surface</tissue>
    </source>
</reference>
<name>A0A0A9H8G6_ARUDO</name>
<feature type="region of interest" description="Disordered" evidence="1">
    <location>
        <begin position="1"/>
        <end position="34"/>
    </location>
</feature>
<dbReference type="AlphaFoldDB" id="A0A0A9H8G6"/>
<evidence type="ECO:0000313" key="2">
    <source>
        <dbReference type="EMBL" id="JAE31106.1"/>
    </source>
</evidence>
<evidence type="ECO:0000256" key="1">
    <source>
        <dbReference type="SAM" id="MobiDB-lite"/>
    </source>
</evidence>
<accession>A0A0A9H8G6</accession>
<organism evidence="2">
    <name type="scientific">Arundo donax</name>
    <name type="common">Giant reed</name>
    <name type="synonym">Donax arundinaceus</name>
    <dbReference type="NCBI Taxonomy" id="35708"/>
    <lineage>
        <taxon>Eukaryota</taxon>
        <taxon>Viridiplantae</taxon>
        <taxon>Streptophyta</taxon>
        <taxon>Embryophyta</taxon>
        <taxon>Tracheophyta</taxon>
        <taxon>Spermatophyta</taxon>
        <taxon>Magnoliopsida</taxon>
        <taxon>Liliopsida</taxon>
        <taxon>Poales</taxon>
        <taxon>Poaceae</taxon>
        <taxon>PACMAD clade</taxon>
        <taxon>Arundinoideae</taxon>
        <taxon>Arundineae</taxon>
        <taxon>Arundo</taxon>
    </lineage>
</organism>
<protein>
    <submittedName>
        <fullName evidence="2">Uncharacterized protein</fullName>
    </submittedName>
</protein>
<reference evidence="2" key="2">
    <citation type="journal article" date="2015" name="Data Brief">
        <title>Shoot transcriptome of the giant reed, Arundo donax.</title>
        <authorList>
            <person name="Barrero R.A."/>
            <person name="Guerrero F.D."/>
            <person name="Moolhuijzen P."/>
            <person name="Goolsby J.A."/>
            <person name="Tidwell J."/>
            <person name="Bellgard S.E."/>
            <person name="Bellgard M.I."/>
        </authorList>
    </citation>
    <scope>NUCLEOTIDE SEQUENCE</scope>
    <source>
        <tissue evidence="2">Shoot tissue taken approximately 20 cm above the soil surface</tissue>
    </source>
</reference>
<sequence>MEATGSRLGTAALAIPPRSRTHGGGDWRENREKG</sequence>
<dbReference type="EMBL" id="GBRH01166790">
    <property type="protein sequence ID" value="JAE31106.1"/>
    <property type="molecule type" value="Transcribed_RNA"/>
</dbReference>
<proteinExistence type="predicted"/>